<evidence type="ECO:0000313" key="3">
    <source>
        <dbReference type="Proteomes" id="UP001152622"/>
    </source>
</evidence>
<dbReference type="PANTHER" id="PTHR11439:SF483">
    <property type="entry name" value="PEPTIDE SYNTHASE GLIP-LIKE, PUTATIVE (AFU_ORTHOLOGUE AFUA_3G12920)-RELATED"/>
    <property type="match status" value="1"/>
</dbReference>
<dbReference type="AlphaFoldDB" id="A0A9Q1JC14"/>
<dbReference type="GO" id="GO:0000712">
    <property type="term" value="P:resolution of meiotic recombination intermediates"/>
    <property type="evidence" value="ECO:0007669"/>
    <property type="project" value="InterPro"/>
</dbReference>
<gene>
    <name evidence="2" type="ORF">SKAU_G00019240</name>
</gene>
<dbReference type="PANTHER" id="PTHR11439">
    <property type="entry name" value="GAG-POL-RELATED RETROTRANSPOSON"/>
    <property type="match status" value="1"/>
</dbReference>
<dbReference type="InterPro" id="IPR013103">
    <property type="entry name" value="RVT_2"/>
</dbReference>
<comment type="caution">
    <text evidence="2">The sequence shown here is derived from an EMBL/GenBank/DDBJ whole genome shotgun (WGS) entry which is preliminary data.</text>
</comment>
<feature type="domain" description="Reverse transcriptase Ty1/copia-type" evidence="1">
    <location>
        <begin position="2"/>
        <end position="64"/>
    </location>
</feature>
<dbReference type="InterPro" id="IPR039991">
    <property type="entry name" value="SHOC1"/>
</dbReference>
<keyword evidence="3" id="KW-1185">Reference proteome</keyword>
<accession>A0A9Q1JC14</accession>
<sequence>MNELKMALKKRYKMKDMGELSYILGISVVQDKEKNCVLLHQKHYIEAILQKYGMDNANPVATPADANVKLKKSDGVSKPVNQSTYQSIVGSLLYAAMATRPDIAQAVSAVSKFNANPDAAHLTAVKRILRYLKGTVNLALKYEWSEFGTLIGFSDADWAGDQDDRRSTTGNIFLLSGGAVSWLSKKQATVALSTAEAEYVALSQAAQEGTWLRRLLNDLGMDATPTVILEDNQGAIAIAKNPLFSDITALYKLNVSHSPPDSPALAAQSGTSSHCAPWGIDIGDPRNYLEPFGISPFNVSSGPEDIMGHDLDEDLLDMTDEAMDFTGFSGFTGQRPHYTRATYLAPPTPAGSKWNGKASPFGHTTRPTLGSSCEYRGVASAHPEVEVFLWSRPGQKRNAHAVEQGEWKADLPQLKKGKLTYEKVPGRSDGQTRLKFF</sequence>
<reference evidence="2" key="1">
    <citation type="journal article" date="2023" name="Science">
        <title>Genome structures resolve the early diversification of teleost fishes.</title>
        <authorList>
            <person name="Parey E."/>
            <person name="Louis A."/>
            <person name="Montfort J."/>
            <person name="Bouchez O."/>
            <person name="Roques C."/>
            <person name="Iampietro C."/>
            <person name="Lluch J."/>
            <person name="Castinel A."/>
            <person name="Donnadieu C."/>
            <person name="Desvignes T."/>
            <person name="Floi Bucao C."/>
            <person name="Jouanno E."/>
            <person name="Wen M."/>
            <person name="Mejri S."/>
            <person name="Dirks R."/>
            <person name="Jansen H."/>
            <person name="Henkel C."/>
            <person name="Chen W.J."/>
            <person name="Zahm M."/>
            <person name="Cabau C."/>
            <person name="Klopp C."/>
            <person name="Thompson A.W."/>
            <person name="Robinson-Rechavi M."/>
            <person name="Braasch I."/>
            <person name="Lecointre G."/>
            <person name="Bobe J."/>
            <person name="Postlethwait J.H."/>
            <person name="Berthelot C."/>
            <person name="Roest Crollius H."/>
            <person name="Guiguen Y."/>
        </authorList>
    </citation>
    <scope>NUCLEOTIDE SEQUENCE</scope>
    <source>
        <strain evidence="2">WJC10195</strain>
    </source>
</reference>
<dbReference type="Proteomes" id="UP001152622">
    <property type="component" value="Chromosome 1"/>
</dbReference>
<evidence type="ECO:0000259" key="1">
    <source>
        <dbReference type="Pfam" id="PF07727"/>
    </source>
</evidence>
<dbReference type="GO" id="GO:0016887">
    <property type="term" value="F:ATP hydrolysis activity"/>
    <property type="evidence" value="ECO:0007669"/>
    <property type="project" value="InterPro"/>
</dbReference>
<proteinExistence type="predicted"/>
<organism evidence="2 3">
    <name type="scientific">Synaphobranchus kaupii</name>
    <name type="common">Kaup's arrowtooth eel</name>
    <dbReference type="NCBI Taxonomy" id="118154"/>
    <lineage>
        <taxon>Eukaryota</taxon>
        <taxon>Metazoa</taxon>
        <taxon>Chordata</taxon>
        <taxon>Craniata</taxon>
        <taxon>Vertebrata</taxon>
        <taxon>Euteleostomi</taxon>
        <taxon>Actinopterygii</taxon>
        <taxon>Neopterygii</taxon>
        <taxon>Teleostei</taxon>
        <taxon>Anguilliformes</taxon>
        <taxon>Synaphobranchidae</taxon>
        <taxon>Synaphobranchus</taxon>
    </lineage>
</organism>
<dbReference type="Pfam" id="PF17825">
    <property type="entry name" value="DUF5587"/>
    <property type="match status" value="1"/>
</dbReference>
<dbReference type="CDD" id="cd09272">
    <property type="entry name" value="RNase_HI_RT_Ty1"/>
    <property type="match status" value="1"/>
</dbReference>
<evidence type="ECO:0000313" key="2">
    <source>
        <dbReference type="EMBL" id="KAJ8381146.1"/>
    </source>
</evidence>
<dbReference type="OrthoDB" id="8900331at2759"/>
<protein>
    <recommendedName>
        <fullName evidence="1">Reverse transcriptase Ty1/copia-type domain-containing protein</fullName>
    </recommendedName>
</protein>
<dbReference type="EMBL" id="JAINUF010000001">
    <property type="protein sequence ID" value="KAJ8381146.1"/>
    <property type="molecule type" value="Genomic_DNA"/>
</dbReference>
<name>A0A9Q1JC14_SYNKA</name>
<dbReference type="Pfam" id="PF07727">
    <property type="entry name" value="RVT_2"/>
    <property type="match status" value="1"/>
</dbReference>
<dbReference type="GO" id="GO:0000794">
    <property type="term" value="C:condensed nuclear chromosome"/>
    <property type="evidence" value="ECO:0007669"/>
    <property type="project" value="InterPro"/>
</dbReference>